<dbReference type="InterPro" id="IPR036397">
    <property type="entry name" value="RNaseH_sf"/>
</dbReference>
<sequence length="62" mass="7077">MPQQPMMYCEIFDSLTISRWVEAKATSANDAKTIVELLKSNIFCWFGVIKAMISDQSSHFCN</sequence>
<protein>
    <recommendedName>
        <fullName evidence="3">Integrase catalytic domain-containing protein</fullName>
    </recommendedName>
</protein>
<reference evidence="1" key="1">
    <citation type="submission" date="2018-05" db="EMBL/GenBank/DDBJ databases">
        <title>Draft genome of Mucuna pruriens seed.</title>
        <authorList>
            <person name="Nnadi N.E."/>
            <person name="Vos R."/>
            <person name="Hasami M.H."/>
            <person name="Devisetty U.K."/>
            <person name="Aguiy J.C."/>
        </authorList>
    </citation>
    <scope>NUCLEOTIDE SEQUENCE [LARGE SCALE GENOMIC DNA]</scope>
    <source>
        <strain evidence="1">JCA_2017</strain>
    </source>
</reference>
<dbReference type="Proteomes" id="UP000257109">
    <property type="component" value="Unassembled WGS sequence"/>
</dbReference>
<dbReference type="SUPFAM" id="SSF53098">
    <property type="entry name" value="Ribonuclease H-like"/>
    <property type="match status" value="1"/>
</dbReference>
<keyword evidence="2" id="KW-1185">Reference proteome</keyword>
<dbReference type="Gene3D" id="3.30.420.10">
    <property type="entry name" value="Ribonuclease H-like superfamily/Ribonuclease H"/>
    <property type="match status" value="1"/>
</dbReference>
<gene>
    <name evidence="1" type="ORF">CR513_53975</name>
</gene>
<dbReference type="EMBL" id="QJKJ01013112">
    <property type="protein sequence ID" value="RDX67184.1"/>
    <property type="molecule type" value="Genomic_DNA"/>
</dbReference>
<name>A0A371EMI6_MUCPR</name>
<organism evidence="1 2">
    <name type="scientific">Mucuna pruriens</name>
    <name type="common">Velvet bean</name>
    <name type="synonym">Dolichos pruriens</name>
    <dbReference type="NCBI Taxonomy" id="157652"/>
    <lineage>
        <taxon>Eukaryota</taxon>
        <taxon>Viridiplantae</taxon>
        <taxon>Streptophyta</taxon>
        <taxon>Embryophyta</taxon>
        <taxon>Tracheophyta</taxon>
        <taxon>Spermatophyta</taxon>
        <taxon>Magnoliopsida</taxon>
        <taxon>eudicotyledons</taxon>
        <taxon>Gunneridae</taxon>
        <taxon>Pentapetalae</taxon>
        <taxon>rosids</taxon>
        <taxon>fabids</taxon>
        <taxon>Fabales</taxon>
        <taxon>Fabaceae</taxon>
        <taxon>Papilionoideae</taxon>
        <taxon>50 kb inversion clade</taxon>
        <taxon>NPAAA clade</taxon>
        <taxon>indigoferoid/millettioid clade</taxon>
        <taxon>Phaseoleae</taxon>
        <taxon>Mucuna</taxon>
    </lineage>
</organism>
<evidence type="ECO:0000313" key="2">
    <source>
        <dbReference type="Proteomes" id="UP000257109"/>
    </source>
</evidence>
<evidence type="ECO:0008006" key="3">
    <source>
        <dbReference type="Google" id="ProtNLM"/>
    </source>
</evidence>
<feature type="non-terminal residue" evidence="1">
    <location>
        <position position="62"/>
    </location>
</feature>
<dbReference type="InterPro" id="IPR012337">
    <property type="entry name" value="RNaseH-like_sf"/>
</dbReference>
<comment type="caution">
    <text evidence="1">The sequence shown here is derived from an EMBL/GenBank/DDBJ whole genome shotgun (WGS) entry which is preliminary data.</text>
</comment>
<accession>A0A371EMI6</accession>
<evidence type="ECO:0000313" key="1">
    <source>
        <dbReference type="EMBL" id="RDX67184.1"/>
    </source>
</evidence>
<dbReference type="GO" id="GO:0003676">
    <property type="term" value="F:nucleic acid binding"/>
    <property type="evidence" value="ECO:0007669"/>
    <property type="project" value="InterPro"/>
</dbReference>
<dbReference type="AlphaFoldDB" id="A0A371EMI6"/>
<feature type="non-terminal residue" evidence="1">
    <location>
        <position position="1"/>
    </location>
</feature>
<proteinExistence type="predicted"/>
<dbReference type="OrthoDB" id="1739170at2759"/>